<feature type="compositionally biased region" description="Basic and acidic residues" evidence="1">
    <location>
        <begin position="30"/>
        <end position="59"/>
    </location>
</feature>
<reference evidence="3" key="1">
    <citation type="submission" date="2017-02" db="EMBL/GenBank/DDBJ databases">
        <authorList>
            <person name="Tafer H."/>
            <person name="Lopandic K."/>
        </authorList>
    </citation>
    <scope>NUCLEOTIDE SEQUENCE [LARGE SCALE GENOMIC DNA]</scope>
    <source>
        <strain evidence="3">CBS 366.77</strain>
    </source>
</reference>
<gene>
    <name evidence="2" type="ORF">PHISCL_10361</name>
</gene>
<feature type="region of interest" description="Disordered" evidence="1">
    <location>
        <begin position="1"/>
        <end position="96"/>
    </location>
</feature>
<keyword evidence="3" id="KW-1185">Reference proteome</keyword>
<evidence type="ECO:0000313" key="2">
    <source>
        <dbReference type="EMBL" id="RJE17302.1"/>
    </source>
</evidence>
<sequence length="118" mass="13290">MGLRVKLRRTFTSKKNSAGSETGPNGEPYYTDRKDIQYYKPHEIPKSKYRGKVDPEHQPLCKPSLSQTPSQQPGGEPHSPSPARFPQGVPSHRVPRPVECTVELLVGDRRCRNSPAQR</sequence>
<proteinExistence type="predicted"/>
<feature type="compositionally biased region" description="Polar residues" evidence="1">
    <location>
        <begin position="64"/>
        <end position="73"/>
    </location>
</feature>
<feature type="compositionally biased region" description="Polar residues" evidence="1">
    <location>
        <begin position="13"/>
        <end position="23"/>
    </location>
</feature>
<dbReference type="OrthoDB" id="5408144at2759"/>
<evidence type="ECO:0000313" key="3">
    <source>
        <dbReference type="Proteomes" id="UP000266188"/>
    </source>
</evidence>
<dbReference type="Proteomes" id="UP000266188">
    <property type="component" value="Unassembled WGS sequence"/>
</dbReference>
<dbReference type="AlphaFoldDB" id="A0A3A2Z2K5"/>
<evidence type="ECO:0000256" key="1">
    <source>
        <dbReference type="SAM" id="MobiDB-lite"/>
    </source>
</evidence>
<organism evidence="2 3">
    <name type="scientific">Aspergillus sclerotialis</name>
    <dbReference type="NCBI Taxonomy" id="2070753"/>
    <lineage>
        <taxon>Eukaryota</taxon>
        <taxon>Fungi</taxon>
        <taxon>Dikarya</taxon>
        <taxon>Ascomycota</taxon>
        <taxon>Pezizomycotina</taxon>
        <taxon>Eurotiomycetes</taxon>
        <taxon>Eurotiomycetidae</taxon>
        <taxon>Eurotiales</taxon>
        <taxon>Aspergillaceae</taxon>
        <taxon>Aspergillus</taxon>
        <taxon>Aspergillus subgen. Polypaecilum</taxon>
    </lineage>
</organism>
<name>A0A3A2Z2K5_9EURO</name>
<protein>
    <submittedName>
        <fullName evidence="2">Uncharacterized protein</fullName>
    </submittedName>
</protein>
<dbReference type="EMBL" id="MVGC01001205">
    <property type="protein sequence ID" value="RJE17302.1"/>
    <property type="molecule type" value="Genomic_DNA"/>
</dbReference>
<accession>A0A3A2Z2K5</accession>
<comment type="caution">
    <text evidence="2">The sequence shown here is derived from an EMBL/GenBank/DDBJ whole genome shotgun (WGS) entry which is preliminary data.</text>
</comment>
<feature type="compositionally biased region" description="Basic residues" evidence="1">
    <location>
        <begin position="1"/>
        <end position="12"/>
    </location>
</feature>